<evidence type="ECO:0000256" key="4">
    <source>
        <dbReference type="PROSITE-ProRule" id="PRU00285"/>
    </source>
</evidence>
<dbReference type="Gene3D" id="2.60.40.790">
    <property type="match status" value="1"/>
</dbReference>
<evidence type="ECO:0000256" key="7">
    <source>
        <dbReference type="SAM" id="Phobius"/>
    </source>
</evidence>
<evidence type="ECO:0000313" key="11">
    <source>
        <dbReference type="Proteomes" id="UP000012960"/>
    </source>
</evidence>
<reference evidence="10" key="2">
    <citation type="submission" date="2021-05" db="UniProtKB">
        <authorList>
            <consortium name="EnsemblPlants"/>
        </authorList>
    </citation>
    <scope>IDENTIFICATION</scope>
    <source>
        <strain evidence="10">subsp. malaccensis</strain>
    </source>
</reference>
<dbReference type="PANTHER" id="PTHR43670">
    <property type="entry name" value="HEAT SHOCK PROTEIN 26"/>
    <property type="match status" value="1"/>
</dbReference>
<evidence type="ECO:0000256" key="3">
    <source>
        <dbReference type="ARBA" id="ARBA00022821"/>
    </source>
</evidence>
<dbReference type="InterPro" id="IPR008978">
    <property type="entry name" value="HSP20-like_chaperone"/>
</dbReference>
<dbReference type="CDD" id="cd06464">
    <property type="entry name" value="ACD_sHsps-like"/>
    <property type="match status" value="1"/>
</dbReference>
<dbReference type="SUPFAM" id="SSF49764">
    <property type="entry name" value="HSP20-like chaperones"/>
    <property type="match status" value="1"/>
</dbReference>
<organism evidence="10 11">
    <name type="scientific">Musa acuminata subsp. malaccensis</name>
    <name type="common">Wild banana</name>
    <name type="synonym">Musa malaccensis</name>
    <dbReference type="NCBI Taxonomy" id="214687"/>
    <lineage>
        <taxon>Eukaryota</taxon>
        <taxon>Viridiplantae</taxon>
        <taxon>Streptophyta</taxon>
        <taxon>Embryophyta</taxon>
        <taxon>Tracheophyta</taxon>
        <taxon>Spermatophyta</taxon>
        <taxon>Magnoliopsida</taxon>
        <taxon>Liliopsida</taxon>
        <taxon>Zingiberales</taxon>
        <taxon>Musaceae</taxon>
        <taxon>Musa</taxon>
    </lineage>
</organism>
<dbReference type="AlphaFoldDB" id="A0A804HVB9"/>
<protein>
    <submittedName>
        <fullName evidence="9">(wild Malaysian banana) hypothetical protein</fullName>
    </submittedName>
</protein>
<feature type="region of interest" description="Disordered" evidence="6">
    <location>
        <begin position="78"/>
        <end position="121"/>
    </location>
</feature>
<feature type="domain" description="SHSP" evidence="8">
    <location>
        <begin position="1"/>
        <end position="87"/>
    </location>
</feature>
<evidence type="ECO:0000256" key="6">
    <source>
        <dbReference type="SAM" id="MobiDB-lite"/>
    </source>
</evidence>
<gene>
    <name evidence="9" type="ORF">GSMUA_301350.1</name>
</gene>
<feature type="compositionally biased region" description="Basic and acidic residues" evidence="6">
    <location>
        <begin position="82"/>
        <end position="116"/>
    </location>
</feature>
<proteinExistence type="inferred from homology"/>
<evidence type="ECO:0000259" key="8">
    <source>
        <dbReference type="PROSITE" id="PS01031"/>
    </source>
</evidence>
<sequence length="180" mass="19959">MCFHFSSIGFVKEELNVQLDSEGRVVVSGQRPTMDGRWSRFRKEFRVPENCVLDKISAKFENGLLHLVFPKSITKLSPPDDGSIRKQGGEEENEKVGKQEKDQVKEDKPGDGEKKAAARAASRGVGLRLRKMNLEMGGLERELRDTRKGLMLALAVAAVVSVGVGLYLNHKLTSAHTINI</sequence>
<evidence type="ECO:0000313" key="9">
    <source>
        <dbReference type="EMBL" id="CAG1859840.1"/>
    </source>
</evidence>
<dbReference type="GO" id="GO:0006952">
    <property type="term" value="P:defense response"/>
    <property type="evidence" value="ECO:0007669"/>
    <property type="project" value="UniProtKB-KW"/>
</dbReference>
<evidence type="ECO:0000313" key="10">
    <source>
        <dbReference type="EnsemblPlants" id="Ma01_p17740.1"/>
    </source>
</evidence>
<keyword evidence="2" id="KW-1003">Cell membrane</keyword>
<dbReference type="EnsemblPlants" id="Ma01_t17740.1">
    <property type="protein sequence ID" value="Ma01_p17740.1"/>
    <property type="gene ID" value="Ma01_g17740"/>
</dbReference>
<comment type="similarity">
    <text evidence="4 5">Belongs to the small heat shock protein (HSP20) family.</text>
</comment>
<reference evidence="9" key="1">
    <citation type="submission" date="2021-03" db="EMBL/GenBank/DDBJ databases">
        <authorList>
            <consortium name="Genoscope - CEA"/>
            <person name="William W."/>
        </authorList>
    </citation>
    <scope>NUCLEOTIDE SEQUENCE</scope>
    <source>
        <strain evidence="9">Doubled-haploid Pahang</strain>
    </source>
</reference>
<keyword evidence="3" id="KW-0611">Plant defense</keyword>
<keyword evidence="11" id="KW-1185">Reference proteome</keyword>
<keyword evidence="7" id="KW-0472">Membrane</keyword>
<keyword evidence="7" id="KW-1133">Transmembrane helix</keyword>
<name>A0A804HVB9_MUSAM</name>
<dbReference type="EMBL" id="HG996466">
    <property type="protein sequence ID" value="CAG1859840.1"/>
    <property type="molecule type" value="Genomic_DNA"/>
</dbReference>
<dbReference type="PANTHER" id="PTHR43670:SF114">
    <property type="entry name" value="OS05G0592000 PROTEIN"/>
    <property type="match status" value="1"/>
</dbReference>
<dbReference type="GO" id="GO:0005886">
    <property type="term" value="C:plasma membrane"/>
    <property type="evidence" value="ECO:0007669"/>
    <property type="project" value="UniProtKB-SubCell"/>
</dbReference>
<dbReference type="InterPro" id="IPR002068">
    <property type="entry name" value="A-crystallin/Hsp20_dom"/>
</dbReference>
<evidence type="ECO:0000256" key="5">
    <source>
        <dbReference type="RuleBase" id="RU003616"/>
    </source>
</evidence>
<dbReference type="InParanoid" id="A0A804HVB9"/>
<dbReference type="Proteomes" id="UP000012960">
    <property type="component" value="Unplaced"/>
</dbReference>
<comment type="subcellular location">
    <subcellularLocation>
        <location evidence="1">Cell membrane</location>
        <topology evidence="1">Single-pass membrane protein</topology>
    </subcellularLocation>
</comment>
<evidence type="ECO:0000256" key="2">
    <source>
        <dbReference type="ARBA" id="ARBA00022475"/>
    </source>
</evidence>
<dbReference type="Pfam" id="PF00011">
    <property type="entry name" value="HSP20"/>
    <property type="match status" value="1"/>
</dbReference>
<dbReference type="PROSITE" id="PS01031">
    <property type="entry name" value="SHSP"/>
    <property type="match status" value="1"/>
</dbReference>
<keyword evidence="7" id="KW-0812">Transmembrane</keyword>
<evidence type="ECO:0000256" key="1">
    <source>
        <dbReference type="ARBA" id="ARBA00004162"/>
    </source>
</evidence>
<feature type="transmembrane region" description="Helical" evidence="7">
    <location>
        <begin position="149"/>
        <end position="168"/>
    </location>
</feature>
<dbReference type="Gramene" id="Ma01_t17740.1">
    <property type="protein sequence ID" value="Ma01_p17740.1"/>
    <property type="gene ID" value="Ma01_g17740"/>
</dbReference>
<accession>A0A804HVB9</accession>